<dbReference type="InterPro" id="IPR020806">
    <property type="entry name" value="PKS_PP-bd"/>
</dbReference>
<dbReference type="STRING" id="1352936.M878_44750"/>
<dbReference type="EMBL" id="AWQX01000391">
    <property type="protein sequence ID" value="EST18430.1"/>
    <property type="molecule type" value="Genomic_DNA"/>
</dbReference>
<dbReference type="SUPFAM" id="SSF56801">
    <property type="entry name" value="Acetyl-CoA synthetase-like"/>
    <property type="match status" value="1"/>
</dbReference>
<dbReference type="GO" id="GO:0005737">
    <property type="term" value="C:cytoplasm"/>
    <property type="evidence" value="ECO:0007669"/>
    <property type="project" value="TreeGrafter"/>
</dbReference>
<keyword evidence="6" id="KW-1185">Reference proteome</keyword>
<gene>
    <name evidence="5" type="ORF">M878_44750</name>
</gene>
<dbReference type="InterPro" id="IPR009081">
    <property type="entry name" value="PP-bd_ACP"/>
</dbReference>
<proteinExistence type="predicted"/>
<evidence type="ECO:0000313" key="5">
    <source>
        <dbReference type="EMBL" id="EST18430.1"/>
    </source>
</evidence>
<dbReference type="PROSITE" id="PS50075">
    <property type="entry name" value="CARRIER"/>
    <property type="match status" value="1"/>
</dbReference>
<dbReference type="GO" id="GO:0031177">
    <property type="term" value="F:phosphopantetheine binding"/>
    <property type="evidence" value="ECO:0007669"/>
    <property type="project" value="InterPro"/>
</dbReference>
<evidence type="ECO:0000259" key="4">
    <source>
        <dbReference type="PROSITE" id="PS50075"/>
    </source>
</evidence>
<evidence type="ECO:0000256" key="1">
    <source>
        <dbReference type="ARBA" id="ARBA00022450"/>
    </source>
</evidence>
<dbReference type="AlphaFoldDB" id="V6JF24"/>
<dbReference type="PANTHER" id="PTHR45527">
    <property type="entry name" value="NONRIBOSOMAL PEPTIDE SYNTHETASE"/>
    <property type="match status" value="1"/>
</dbReference>
<sequence>MELDLGHGTRRLYRTGDIACWGADGQLRLHGRRDAQIKLRGHRIEPAEIETRPLECAGVAASSLAQAVTLAMQAILRQPVVVDTSFYGQGGDSLGAARVLALLRKALGVPLDMSDFVAAPSVRELTGRLEVLPGAEAAARAAVKAATDEGREAPPTGLARGLLPRRRAAAPGSA</sequence>
<dbReference type="GO" id="GO:0017000">
    <property type="term" value="P:antibiotic biosynthetic process"/>
    <property type="evidence" value="ECO:0007669"/>
    <property type="project" value="UniProtKB-ARBA"/>
</dbReference>
<dbReference type="InterPro" id="IPR036736">
    <property type="entry name" value="ACP-like_sf"/>
</dbReference>
<keyword evidence="2" id="KW-0597">Phosphoprotein</keyword>
<feature type="domain" description="Carrier" evidence="4">
    <location>
        <begin position="58"/>
        <end position="133"/>
    </location>
</feature>
<dbReference type="HOGENOM" id="CLU_1539213_0_0_11"/>
<organism evidence="5 6">
    <name type="scientific">Streptomyces roseochromogenus subsp. oscitans DS 12.976</name>
    <dbReference type="NCBI Taxonomy" id="1352936"/>
    <lineage>
        <taxon>Bacteria</taxon>
        <taxon>Bacillati</taxon>
        <taxon>Actinomycetota</taxon>
        <taxon>Actinomycetes</taxon>
        <taxon>Kitasatosporales</taxon>
        <taxon>Streptomycetaceae</taxon>
        <taxon>Streptomyces</taxon>
    </lineage>
</organism>
<reference evidence="5 6" key="1">
    <citation type="journal article" date="2014" name="Genome Announc.">
        <title>Draft Genome Sequence of Streptomyces roseochromogenes subsp. oscitans DS 12.976, Producer of the Aminocoumarin Antibiotic Clorobiocin.</title>
        <authorList>
            <person name="Ruckert C."/>
            <person name="Kalinowski J."/>
            <person name="Heide L."/>
            <person name="Apel A.K."/>
        </authorList>
    </citation>
    <scope>NUCLEOTIDE SEQUENCE [LARGE SCALE GENOMIC DNA]</scope>
    <source>
        <strain evidence="5 6">DS 12.976</strain>
    </source>
</reference>
<dbReference type="GO" id="GO:0044550">
    <property type="term" value="P:secondary metabolite biosynthetic process"/>
    <property type="evidence" value="ECO:0007669"/>
    <property type="project" value="TreeGrafter"/>
</dbReference>
<feature type="compositionally biased region" description="Low complexity" evidence="3">
    <location>
        <begin position="153"/>
        <end position="162"/>
    </location>
</feature>
<dbReference type="Gene3D" id="1.10.1200.10">
    <property type="entry name" value="ACP-like"/>
    <property type="match status" value="1"/>
</dbReference>
<keyword evidence="1" id="KW-0596">Phosphopantetheine</keyword>
<protein>
    <recommendedName>
        <fullName evidence="4">Carrier domain-containing protein</fullName>
    </recommendedName>
</protein>
<dbReference type="PANTHER" id="PTHR45527:SF1">
    <property type="entry name" value="FATTY ACID SYNTHASE"/>
    <property type="match status" value="1"/>
</dbReference>
<evidence type="ECO:0000256" key="3">
    <source>
        <dbReference type="SAM" id="MobiDB-lite"/>
    </source>
</evidence>
<dbReference type="InterPro" id="IPR042099">
    <property type="entry name" value="ANL_N_sf"/>
</dbReference>
<dbReference type="SUPFAM" id="SSF47336">
    <property type="entry name" value="ACP-like"/>
    <property type="match status" value="1"/>
</dbReference>
<dbReference type="SMART" id="SM00823">
    <property type="entry name" value="PKS_PP"/>
    <property type="match status" value="1"/>
</dbReference>
<name>V6JF24_STRRC</name>
<accession>V6JF24</accession>
<dbReference type="PATRIC" id="fig|1352936.5.peg.9295"/>
<dbReference type="Gene3D" id="3.40.50.12780">
    <property type="entry name" value="N-terminal domain of ligase-like"/>
    <property type="match status" value="1"/>
</dbReference>
<evidence type="ECO:0000313" key="6">
    <source>
        <dbReference type="Proteomes" id="UP000017984"/>
    </source>
</evidence>
<feature type="region of interest" description="Disordered" evidence="3">
    <location>
        <begin position="145"/>
        <end position="174"/>
    </location>
</feature>
<dbReference type="Proteomes" id="UP000017984">
    <property type="component" value="Chromosome"/>
</dbReference>
<dbReference type="Pfam" id="PF00550">
    <property type="entry name" value="PP-binding"/>
    <property type="match status" value="1"/>
</dbReference>
<comment type="caution">
    <text evidence="5">The sequence shown here is derived from an EMBL/GenBank/DDBJ whole genome shotgun (WGS) entry which is preliminary data.</text>
</comment>
<evidence type="ECO:0000256" key="2">
    <source>
        <dbReference type="ARBA" id="ARBA00022553"/>
    </source>
</evidence>
<dbReference type="GO" id="GO:0043041">
    <property type="term" value="P:amino acid activation for nonribosomal peptide biosynthetic process"/>
    <property type="evidence" value="ECO:0007669"/>
    <property type="project" value="TreeGrafter"/>
</dbReference>